<dbReference type="EMBL" id="FNEE01000056">
    <property type="protein sequence ID" value="SDL58961.1"/>
    <property type="molecule type" value="Genomic_DNA"/>
</dbReference>
<dbReference type="SUPFAM" id="SSF54373">
    <property type="entry name" value="FAD-linked reductases, C-terminal domain"/>
    <property type="match status" value="1"/>
</dbReference>
<reference evidence="2" key="1">
    <citation type="submission" date="2016-10" db="EMBL/GenBank/DDBJ databases">
        <authorList>
            <person name="Varghese N."/>
            <person name="Submissions S."/>
        </authorList>
    </citation>
    <scope>NUCLEOTIDE SEQUENCE [LARGE SCALE GENOMIC DNA]</scope>
    <source>
        <strain evidence="2">CGMCC 1.11022</strain>
    </source>
</reference>
<sequence length="83" mass="8933">MFALMLPILRVLDEFTYYKQDAGRLLFGAVGPKAKPWGMEGIPKRASAFAPRTMLIATADFAMTPIPGWKACAAASAKQAGTQ</sequence>
<dbReference type="AlphaFoldDB" id="A0A1G9LAG2"/>
<accession>A0A1G9LAG2</accession>
<name>A0A1G9LAG2_9HYPH</name>
<gene>
    <name evidence="1" type="ORF">SAMN05428953_1561</name>
</gene>
<evidence type="ECO:0000313" key="2">
    <source>
        <dbReference type="Proteomes" id="UP000198894"/>
    </source>
</evidence>
<keyword evidence="2" id="KW-1185">Reference proteome</keyword>
<evidence type="ECO:0000313" key="1">
    <source>
        <dbReference type="EMBL" id="SDL58961.1"/>
    </source>
</evidence>
<protein>
    <submittedName>
        <fullName evidence="1">Uncharacterized protein</fullName>
    </submittedName>
</protein>
<proteinExistence type="predicted"/>
<dbReference type="Proteomes" id="UP000198894">
    <property type="component" value="Unassembled WGS sequence"/>
</dbReference>
<organism evidence="1 2">
    <name type="scientific">Mesorhizobium muleiense</name>
    <dbReference type="NCBI Taxonomy" id="1004279"/>
    <lineage>
        <taxon>Bacteria</taxon>
        <taxon>Pseudomonadati</taxon>
        <taxon>Pseudomonadota</taxon>
        <taxon>Alphaproteobacteria</taxon>
        <taxon>Hyphomicrobiales</taxon>
        <taxon>Phyllobacteriaceae</taxon>
        <taxon>Mesorhizobium</taxon>
    </lineage>
</organism>
<dbReference type="Gene3D" id="3.30.9.10">
    <property type="entry name" value="D-Amino Acid Oxidase, subunit A, domain 2"/>
    <property type="match status" value="1"/>
</dbReference>